<dbReference type="PROSITE" id="PS50949">
    <property type="entry name" value="HTH_GNTR"/>
    <property type="match status" value="1"/>
</dbReference>
<dbReference type="CDD" id="cd07377">
    <property type="entry name" value="WHTH_GntR"/>
    <property type="match status" value="1"/>
</dbReference>
<dbReference type="InterPro" id="IPR011711">
    <property type="entry name" value="GntR_C"/>
</dbReference>
<dbReference type="Pfam" id="PF00392">
    <property type="entry name" value="GntR"/>
    <property type="match status" value="1"/>
</dbReference>
<reference evidence="5 6" key="1">
    <citation type="journal article" date="2010" name="Stand. Genomic Sci.">
        <title>Complete genome sequence of Acidaminococcus fermentans type strain (VR4).</title>
        <authorList>
            <person name="Chang Y.J."/>
            <person name="Pukall R."/>
            <person name="Saunders E."/>
            <person name="Lapidus A."/>
            <person name="Copeland A."/>
            <person name="Nolan M."/>
            <person name="Glavina Del Rio T."/>
            <person name="Lucas S."/>
            <person name="Chen F."/>
            <person name="Tice H."/>
            <person name="Cheng J.F."/>
            <person name="Han C."/>
            <person name="Detter J.C."/>
            <person name="Bruce D."/>
            <person name="Goodwin L."/>
            <person name="Pitluck S."/>
            <person name="Mikhailova N."/>
            <person name="Liolios K."/>
            <person name="Pati A."/>
            <person name="Ivanova N."/>
            <person name="Mavromatis K."/>
            <person name="Chen A."/>
            <person name="Palaniappan K."/>
            <person name="Land M."/>
            <person name="Hauser L."/>
            <person name="Jeffries C.D."/>
            <person name="Brettin T."/>
            <person name="Rohde M."/>
            <person name="Goker M."/>
            <person name="Bristow J."/>
            <person name="Eisen J.A."/>
            <person name="Markowitz V."/>
            <person name="Hugenholtz P."/>
            <person name="Kyrpides N.C."/>
            <person name="Klenk H.P."/>
        </authorList>
    </citation>
    <scope>NUCLEOTIDE SEQUENCE [LARGE SCALE GENOMIC DNA]</scope>
    <source>
        <strain evidence="6">ATCC 25085 / DSM 20731 / CCUG 9996 / CIP 106432 / VR4</strain>
    </source>
</reference>
<dbReference type="KEGG" id="afn:Acfer_1104"/>
<feature type="domain" description="HTH gntR-type" evidence="4">
    <location>
        <begin position="5"/>
        <end position="73"/>
    </location>
</feature>
<dbReference type="eggNOG" id="COG2186">
    <property type="taxonomic scope" value="Bacteria"/>
</dbReference>
<dbReference type="SMART" id="SM00895">
    <property type="entry name" value="FCD"/>
    <property type="match status" value="1"/>
</dbReference>
<dbReference type="InterPro" id="IPR036388">
    <property type="entry name" value="WH-like_DNA-bd_sf"/>
</dbReference>
<organism evidence="5 6">
    <name type="scientific">Acidaminococcus fermentans (strain ATCC 25085 / DSM 20731 / CCUG 9996 / CIP 106432 / VR4)</name>
    <dbReference type="NCBI Taxonomy" id="591001"/>
    <lineage>
        <taxon>Bacteria</taxon>
        <taxon>Bacillati</taxon>
        <taxon>Bacillota</taxon>
        <taxon>Negativicutes</taxon>
        <taxon>Acidaminococcales</taxon>
        <taxon>Acidaminococcaceae</taxon>
        <taxon>Acidaminococcus</taxon>
    </lineage>
</organism>
<dbReference type="Gene3D" id="1.20.120.530">
    <property type="entry name" value="GntR ligand-binding domain-like"/>
    <property type="match status" value="1"/>
</dbReference>
<name>D2RK71_ACIFV</name>
<dbReference type="Pfam" id="PF07729">
    <property type="entry name" value="FCD"/>
    <property type="match status" value="1"/>
</dbReference>
<dbReference type="InterPro" id="IPR036390">
    <property type="entry name" value="WH_DNA-bd_sf"/>
</dbReference>
<dbReference type="EMBL" id="CP001859">
    <property type="protein sequence ID" value="ADB47473.1"/>
    <property type="molecule type" value="Genomic_DNA"/>
</dbReference>
<dbReference type="InterPro" id="IPR000524">
    <property type="entry name" value="Tscrpt_reg_HTH_GntR"/>
</dbReference>
<proteinExistence type="predicted"/>
<accession>D2RK71</accession>
<keyword evidence="1" id="KW-0805">Transcription regulation</keyword>
<evidence type="ECO:0000256" key="1">
    <source>
        <dbReference type="ARBA" id="ARBA00023015"/>
    </source>
</evidence>
<dbReference type="AlphaFoldDB" id="D2RK71"/>
<evidence type="ECO:0000313" key="6">
    <source>
        <dbReference type="Proteomes" id="UP000001902"/>
    </source>
</evidence>
<dbReference type="PANTHER" id="PTHR43537">
    <property type="entry name" value="TRANSCRIPTIONAL REGULATOR, GNTR FAMILY"/>
    <property type="match status" value="1"/>
</dbReference>
<dbReference type="PANTHER" id="PTHR43537:SF5">
    <property type="entry name" value="UXU OPERON TRANSCRIPTIONAL REGULATOR"/>
    <property type="match status" value="1"/>
</dbReference>
<sequence>MIKKISVTEQVVDYIKNNIQTHAWEVGQKIPSENELTKILGVSRSSVRFAIQQFIAVGALVSLHGKGTYVKSEDLSAFSNFTSTPKSVESEIMQMLQFRQILEPEAAYLAALNRTDENLECLTKATEEMLLHVGDDDKMADLDAKFHLEIARACGNMFIESSLIDTIRRSASNKNKAKEIFGYQNNGYQNAIYYHTILLKSIREQKPKLAKKIMKEHIQGNLNRISMIKKE</sequence>
<evidence type="ECO:0000259" key="4">
    <source>
        <dbReference type="PROSITE" id="PS50949"/>
    </source>
</evidence>
<protein>
    <submittedName>
        <fullName evidence="5">GntR domain protein</fullName>
    </submittedName>
</protein>
<gene>
    <name evidence="5" type="ordered locus">Acfer_1104</name>
</gene>
<keyword evidence="6" id="KW-1185">Reference proteome</keyword>
<dbReference type="SUPFAM" id="SSF48008">
    <property type="entry name" value="GntR ligand-binding domain-like"/>
    <property type="match status" value="1"/>
</dbReference>
<dbReference type="Proteomes" id="UP000001902">
    <property type="component" value="Chromosome"/>
</dbReference>
<dbReference type="RefSeq" id="WP_012938462.1">
    <property type="nucleotide sequence ID" value="NC_013740.1"/>
</dbReference>
<keyword evidence="2" id="KW-0238">DNA-binding</keyword>
<dbReference type="OrthoDB" id="9799482at2"/>
<dbReference type="SUPFAM" id="SSF46785">
    <property type="entry name" value="Winged helix' DNA-binding domain"/>
    <property type="match status" value="1"/>
</dbReference>
<keyword evidence="3" id="KW-0804">Transcription</keyword>
<dbReference type="PRINTS" id="PR00035">
    <property type="entry name" value="HTHGNTR"/>
</dbReference>
<dbReference type="HOGENOM" id="CLU_017584_9_1_9"/>
<dbReference type="InterPro" id="IPR008920">
    <property type="entry name" value="TF_FadR/GntR_C"/>
</dbReference>
<evidence type="ECO:0000313" key="5">
    <source>
        <dbReference type="EMBL" id="ADB47473.1"/>
    </source>
</evidence>
<dbReference type="GO" id="GO:0003700">
    <property type="term" value="F:DNA-binding transcription factor activity"/>
    <property type="evidence" value="ECO:0007669"/>
    <property type="project" value="InterPro"/>
</dbReference>
<evidence type="ECO:0000256" key="3">
    <source>
        <dbReference type="ARBA" id="ARBA00023163"/>
    </source>
</evidence>
<dbReference type="GeneID" id="78334821"/>
<evidence type="ECO:0000256" key="2">
    <source>
        <dbReference type="ARBA" id="ARBA00023125"/>
    </source>
</evidence>
<dbReference type="GO" id="GO:0003677">
    <property type="term" value="F:DNA binding"/>
    <property type="evidence" value="ECO:0007669"/>
    <property type="project" value="UniProtKB-KW"/>
</dbReference>
<dbReference type="SMART" id="SM00345">
    <property type="entry name" value="HTH_GNTR"/>
    <property type="match status" value="1"/>
</dbReference>
<dbReference type="Gene3D" id="1.10.10.10">
    <property type="entry name" value="Winged helix-like DNA-binding domain superfamily/Winged helix DNA-binding domain"/>
    <property type="match status" value="1"/>
</dbReference>
<dbReference type="STRING" id="591001.Acfer_1104"/>